<dbReference type="AlphaFoldDB" id="A0A2N5CQV9"/>
<sequence length="118" mass="11787">MRTLALIAVSALALSAAACSDQHAQQIKEGASAAGQDIKDAANEIKNDPDVKEAGTALKESSKETAAELKAAAGDAVDAAKSAGAKAGDAAEEAGKDISRESKEAGAAAKKEVHEATR</sequence>
<dbReference type="KEGG" id="cfh:C1707_04385"/>
<gene>
    <name evidence="3" type="ORF">C1707_04385</name>
    <name evidence="4" type="ORF">CFHF_16685</name>
</gene>
<dbReference type="Proteomes" id="UP000281192">
    <property type="component" value="Chromosome"/>
</dbReference>
<keyword evidence="2" id="KW-0732">Signal</keyword>
<organism evidence="4 5">
    <name type="scientific">Caulobacter flavus</name>
    <dbReference type="NCBI Taxonomy" id="1679497"/>
    <lineage>
        <taxon>Bacteria</taxon>
        <taxon>Pseudomonadati</taxon>
        <taxon>Pseudomonadota</taxon>
        <taxon>Alphaproteobacteria</taxon>
        <taxon>Caulobacterales</taxon>
        <taxon>Caulobacteraceae</taxon>
        <taxon>Caulobacter</taxon>
    </lineage>
</organism>
<feature type="compositionally biased region" description="Basic and acidic residues" evidence="1">
    <location>
        <begin position="43"/>
        <end position="53"/>
    </location>
</feature>
<reference evidence="3 6" key="2">
    <citation type="submission" date="2018-01" db="EMBL/GenBank/DDBJ databases">
        <title>Complete genome sequence of Caulobacter flavus RHGG3.</title>
        <authorList>
            <person name="Yang E."/>
        </authorList>
    </citation>
    <scope>NUCLEOTIDE SEQUENCE [LARGE SCALE GENOMIC DNA]</scope>
    <source>
        <strain evidence="3 6">RHGG3</strain>
    </source>
</reference>
<dbReference type="Proteomes" id="UP000234483">
    <property type="component" value="Unassembled WGS sequence"/>
</dbReference>
<dbReference type="OrthoDB" id="7190806at2"/>
<reference evidence="4 5" key="1">
    <citation type="submission" date="2017-12" db="EMBL/GenBank/DDBJ databases">
        <title>The genome sequence of Caulobacter flavus CGMCC1 15093.</title>
        <authorList>
            <person name="Gao J."/>
            <person name="Mao X."/>
            <person name="Sun J."/>
        </authorList>
    </citation>
    <scope>NUCLEOTIDE SEQUENCE [LARGE SCALE GENOMIC DNA]</scope>
    <source>
        <strain evidence="4 5">CGMCC1 15093</strain>
    </source>
</reference>
<evidence type="ECO:0000313" key="3">
    <source>
        <dbReference type="EMBL" id="AYV45548.1"/>
    </source>
</evidence>
<evidence type="ECO:0000256" key="2">
    <source>
        <dbReference type="SAM" id="SignalP"/>
    </source>
</evidence>
<keyword evidence="6" id="KW-1185">Reference proteome</keyword>
<evidence type="ECO:0000256" key="1">
    <source>
        <dbReference type="SAM" id="MobiDB-lite"/>
    </source>
</evidence>
<feature type="region of interest" description="Disordered" evidence="1">
    <location>
        <begin position="43"/>
        <end position="118"/>
    </location>
</feature>
<feature type="signal peptide" evidence="2">
    <location>
        <begin position="1"/>
        <end position="24"/>
    </location>
</feature>
<dbReference type="PROSITE" id="PS51257">
    <property type="entry name" value="PROKAR_LIPOPROTEIN"/>
    <property type="match status" value="1"/>
</dbReference>
<protein>
    <submittedName>
        <fullName evidence="4">Cell surface protein</fullName>
    </submittedName>
</protein>
<feature type="chain" id="PRO_5043556941" evidence="2">
    <location>
        <begin position="25"/>
        <end position="118"/>
    </location>
</feature>
<feature type="compositionally biased region" description="Basic and acidic residues" evidence="1">
    <location>
        <begin position="93"/>
        <end position="118"/>
    </location>
</feature>
<dbReference type="RefSeq" id="WP_101714125.1">
    <property type="nucleotide sequence ID" value="NZ_CP026100.1"/>
</dbReference>
<evidence type="ECO:0000313" key="4">
    <source>
        <dbReference type="EMBL" id="PLR10588.1"/>
    </source>
</evidence>
<dbReference type="EMBL" id="CP026100">
    <property type="protein sequence ID" value="AYV45548.1"/>
    <property type="molecule type" value="Genomic_DNA"/>
</dbReference>
<name>A0A2N5CQV9_9CAUL</name>
<evidence type="ECO:0000313" key="6">
    <source>
        <dbReference type="Proteomes" id="UP000281192"/>
    </source>
</evidence>
<dbReference type="EMBL" id="PJRQ01000037">
    <property type="protein sequence ID" value="PLR10588.1"/>
    <property type="molecule type" value="Genomic_DNA"/>
</dbReference>
<evidence type="ECO:0000313" key="5">
    <source>
        <dbReference type="Proteomes" id="UP000234483"/>
    </source>
</evidence>
<proteinExistence type="predicted"/>
<accession>A0A2N5CQV9</accession>
<feature type="compositionally biased region" description="Low complexity" evidence="1">
    <location>
        <begin position="68"/>
        <end position="88"/>
    </location>
</feature>